<dbReference type="InterPro" id="IPR052751">
    <property type="entry name" value="Plant_MAPKKK"/>
</dbReference>
<evidence type="ECO:0000313" key="2">
    <source>
        <dbReference type="Proteomes" id="UP000306102"/>
    </source>
</evidence>
<dbReference type="GO" id="GO:0007165">
    <property type="term" value="P:signal transduction"/>
    <property type="evidence" value="ECO:0007669"/>
    <property type="project" value="TreeGrafter"/>
</dbReference>
<accession>A0A4S4DDP8</accession>
<reference evidence="1 2" key="1">
    <citation type="journal article" date="2018" name="Proc. Natl. Acad. Sci. U.S.A.">
        <title>Draft genome sequence of Camellia sinensis var. sinensis provides insights into the evolution of the tea genome and tea quality.</title>
        <authorList>
            <person name="Wei C."/>
            <person name="Yang H."/>
            <person name="Wang S."/>
            <person name="Zhao J."/>
            <person name="Liu C."/>
            <person name="Gao L."/>
            <person name="Xia E."/>
            <person name="Lu Y."/>
            <person name="Tai Y."/>
            <person name="She G."/>
            <person name="Sun J."/>
            <person name="Cao H."/>
            <person name="Tong W."/>
            <person name="Gao Q."/>
            <person name="Li Y."/>
            <person name="Deng W."/>
            <person name="Jiang X."/>
            <person name="Wang W."/>
            <person name="Chen Q."/>
            <person name="Zhang S."/>
            <person name="Li H."/>
            <person name="Wu J."/>
            <person name="Wang P."/>
            <person name="Li P."/>
            <person name="Shi C."/>
            <person name="Zheng F."/>
            <person name="Jian J."/>
            <person name="Huang B."/>
            <person name="Shan D."/>
            <person name="Shi M."/>
            <person name="Fang C."/>
            <person name="Yue Y."/>
            <person name="Li F."/>
            <person name="Li D."/>
            <person name="Wei S."/>
            <person name="Han B."/>
            <person name="Jiang C."/>
            <person name="Yin Y."/>
            <person name="Xia T."/>
            <person name="Zhang Z."/>
            <person name="Bennetzen J.L."/>
            <person name="Zhao S."/>
            <person name="Wan X."/>
        </authorList>
    </citation>
    <scope>NUCLEOTIDE SEQUENCE [LARGE SCALE GENOMIC DNA]</scope>
    <source>
        <strain evidence="2">cv. Shuchazao</strain>
        <tissue evidence="1">Leaf</tissue>
    </source>
</reference>
<keyword evidence="2" id="KW-1185">Reference proteome</keyword>
<dbReference type="PANTHER" id="PTHR48011:SF18">
    <property type="entry name" value="MITOGEN-ACTIVATED PROTEIN KINASE KINASE KINASE 19-RELATED"/>
    <property type="match status" value="1"/>
</dbReference>
<comment type="caution">
    <text evidence="1">The sequence shown here is derived from an EMBL/GenBank/DDBJ whole genome shotgun (WGS) entry which is preliminary data.</text>
</comment>
<organism evidence="1 2">
    <name type="scientific">Camellia sinensis var. sinensis</name>
    <name type="common">China tea</name>
    <dbReference type="NCBI Taxonomy" id="542762"/>
    <lineage>
        <taxon>Eukaryota</taxon>
        <taxon>Viridiplantae</taxon>
        <taxon>Streptophyta</taxon>
        <taxon>Embryophyta</taxon>
        <taxon>Tracheophyta</taxon>
        <taxon>Spermatophyta</taxon>
        <taxon>Magnoliopsida</taxon>
        <taxon>eudicotyledons</taxon>
        <taxon>Gunneridae</taxon>
        <taxon>Pentapetalae</taxon>
        <taxon>asterids</taxon>
        <taxon>Ericales</taxon>
        <taxon>Theaceae</taxon>
        <taxon>Camellia</taxon>
    </lineage>
</organism>
<dbReference type="Gene3D" id="1.10.510.10">
    <property type="entry name" value="Transferase(Phosphotransferase) domain 1"/>
    <property type="match status" value="1"/>
</dbReference>
<dbReference type="Proteomes" id="UP000306102">
    <property type="component" value="Unassembled WGS sequence"/>
</dbReference>
<protein>
    <recommendedName>
        <fullName evidence="3">Protein kinase domain-containing protein</fullName>
    </recommendedName>
</protein>
<name>A0A4S4DDP8_CAMSN</name>
<dbReference type="STRING" id="542762.A0A4S4DDP8"/>
<evidence type="ECO:0008006" key="3">
    <source>
        <dbReference type="Google" id="ProtNLM"/>
    </source>
</evidence>
<dbReference type="GO" id="GO:0004672">
    <property type="term" value="F:protein kinase activity"/>
    <property type="evidence" value="ECO:0007669"/>
    <property type="project" value="TreeGrafter"/>
</dbReference>
<dbReference type="SUPFAM" id="SSF56112">
    <property type="entry name" value="Protein kinase-like (PK-like)"/>
    <property type="match status" value="1"/>
</dbReference>
<dbReference type="EMBL" id="SDRB02011608">
    <property type="protein sequence ID" value="THG00715.1"/>
    <property type="molecule type" value="Genomic_DNA"/>
</dbReference>
<dbReference type="InterPro" id="IPR011009">
    <property type="entry name" value="Kinase-like_dom_sf"/>
</dbReference>
<gene>
    <name evidence="1" type="ORF">TEA_019870</name>
</gene>
<sequence>MPEIPRDLSKEAKDFLKKCLVRDPKSPWTADLLLGHPFVSVAVADSVFTGSIEDERNRVFLPKTAKAVLNLTFSSHIQHQMHTLYLIVSWPQSTRLILFLRTLVNFLLTKRQKKLEVDVEQGLSGTSFQLDALGQYWAIQRIQLYQIHALIDF</sequence>
<evidence type="ECO:0000313" key="1">
    <source>
        <dbReference type="EMBL" id="THG00715.1"/>
    </source>
</evidence>
<proteinExistence type="predicted"/>
<dbReference type="PANTHER" id="PTHR48011">
    <property type="entry name" value="CCR4-NOT TRANSCRIPTIONAL COMPLEX SUBUNIT CAF120-RELATED"/>
    <property type="match status" value="1"/>
</dbReference>
<dbReference type="AlphaFoldDB" id="A0A4S4DDP8"/>